<feature type="compositionally biased region" description="Polar residues" evidence="2">
    <location>
        <begin position="154"/>
        <end position="192"/>
    </location>
</feature>
<dbReference type="InterPro" id="IPR001936">
    <property type="entry name" value="RasGAP_dom"/>
</dbReference>
<dbReference type="SMART" id="SM00323">
    <property type="entry name" value="RasGAP"/>
    <property type="match status" value="1"/>
</dbReference>
<accession>A0ABR4CQ60</accession>
<feature type="compositionally biased region" description="Basic residues" evidence="2">
    <location>
        <begin position="194"/>
        <end position="203"/>
    </location>
</feature>
<feature type="compositionally biased region" description="Basic and acidic residues" evidence="2">
    <location>
        <begin position="1210"/>
        <end position="1228"/>
    </location>
</feature>
<feature type="domain" description="Ras-GAP" evidence="4">
    <location>
        <begin position="734"/>
        <end position="968"/>
    </location>
</feature>
<dbReference type="InterPro" id="IPR035892">
    <property type="entry name" value="C2_domain_sf"/>
</dbReference>
<dbReference type="EMBL" id="JAZHXI010000005">
    <property type="protein sequence ID" value="KAL2071687.1"/>
    <property type="molecule type" value="Genomic_DNA"/>
</dbReference>
<evidence type="ECO:0000313" key="6">
    <source>
        <dbReference type="Proteomes" id="UP001595075"/>
    </source>
</evidence>
<feature type="compositionally biased region" description="Basic and acidic residues" evidence="2">
    <location>
        <begin position="1355"/>
        <end position="1367"/>
    </location>
</feature>
<dbReference type="Pfam" id="PF00168">
    <property type="entry name" value="C2"/>
    <property type="match status" value="1"/>
</dbReference>
<gene>
    <name evidence="5" type="ORF">VTL71DRAFT_12922</name>
</gene>
<feature type="compositionally biased region" description="Low complexity" evidence="2">
    <location>
        <begin position="1256"/>
        <end position="1265"/>
    </location>
</feature>
<dbReference type="InterPro" id="IPR023152">
    <property type="entry name" value="RasGAP_CS"/>
</dbReference>
<feature type="compositionally biased region" description="Polar residues" evidence="2">
    <location>
        <begin position="1139"/>
        <end position="1152"/>
    </location>
</feature>
<feature type="compositionally biased region" description="Polar residues" evidence="2">
    <location>
        <begin position="44"/>
        <end position="60"/>
    </location>
</feature>
<reference evidence="5 6" key="1">
    <citation type="journal article" date="2024" name="Commun. Biol.">
        <title>Comparative genomic analysis of thermophilic fungi reveals convergent evolutionary adaptations and gene losses.</title>
        <authorList>
            <person name="Steindorff A.S."/>
            <person name="Aguilar-Pontes M.V."/>
            <person name="Robinson A.J."/>
            <person name="Andreopoulos B."/>
            <person name="LaButti K."/>
            <person name="Kuo A."/>
            <person name="Mondo S."/>
            <person name="Riley R."/>
            <person name="Otillar R."/>
            <person name="Haridas S."/>
            <person name="Lipzen A."/>
            <person name="Grimwood J."/>
            <person name="Schmutz J."/>
            <person name="Clum A."/>
            <person name="Reid I.D."/>
            <person name="Moisan M.C."/>
            <person name="Butler G."/>
            <person name="Nguyen T.T.M."/>
            <person name="Dewar K."/>
            <person name="Conant G."/>
            <person name="Drula E."/>
            <person name="Henrissat B."/>
            <person name="Hansel C."/>
            <person name="Singer S."/>
            <person name="Hutchinson M.I."/>
            <person name="de Vries R.P."/>
            <person name="Natvig D.O."/>
            <person name="Powell A.J."/>
            <person name="Tsang A."/>
            <person name="Grigoriev I.V."/>
        </authorList>
    </citation>
    <scope>NUCLEOTIDE SEQUENCE [LARGE SCALE GENOMIC DNA]</scope>
    <source>
        <strain evidence="5 6">CBS 494.80</strain>
    </source>
</reference>
<feature type="compositionally biased region" description="Low complexity" evidence="2">
    <location>
        <begin position="1325"/>
        <end position="1338"/>
    </location>
</feature>
<evidence type="ECO:0000259" key="3">
    <source>
        <dbReference type="PROSITE" id="PS50004"/>
    </source>
</evidence>
<protein>
    <submittedName>
        <fullName evidence="5">Uncharacterized protein</fullName>
    </submittedName>
</protein>
<evidence type="ECO:0000259" key="4">
    <source>
        <dbReference type="PROSITE" id="PS50018"/>
    </source>
</evidence>
<dbReference type="Proteomes" id="UP001595075">
    <property type="component" value="Unassembled WGS sequence"/>
</dbReference>
<dbReference type="PANTHER" id="PTHR10194:SF60">
    <property type="entry name" value="RAS GTPASE-ACTIVATING PROTEIN RASKOL"/>
    <property type="match status" value="1"/>
</dbReference>
<dbReference type="PROSITE" id="PS00509">
    <property type="entry name" value="RAS_GTPASE_ACTIV_1"/>
    <property type="match status" value="1"/>
</dbReference>
<name>A0ABR4CQ60_9HELO</name>
<feature type="compositionally biased region" description="Gly residues" evidence="2">
    <location>
        <begin position="1295"/>
        <end position="1304"/>
    </location>
</feature>
<feature type="region of interest" description="Disordered" evidence="2">
    <location>
        <begin position="1"/>
        <end position="215"/>
    </location>
</feature>
<dbReference type="Gene3D" id="1.10.506.10">
    <property type="entry name" value="GTPase Activation - p120gap, domain 1"/>
    <property type="match status" value="1"/>
</dbReference>
<dbReference type="InterPro" id="IPR008936">
    <property type="entry name" value="Rho_GTPase_activation_prot"/>
</dbReference>
<dbReference type="PROSITE" id="PS50004">
    <property type="entry name" value="C2"/>
    <property type="match status" value="1"/>
</dbReference>
<feature type="domain" description="C2" evidence="3">
    <location>
        <begin position="528"/>
        <end position="679"/>
    </location>
</feature>
<evidence type="ECO:0000256" key="1">
    <source>
        <dbReference type="ARBA" id="ARBA00022468"/>
    </source>
</evidence>
<proteinExistence type="predicted"/>
<organism evidence="5 6">
    <name type="scientific">Oculimacula yallundae</name>
    <dbReference type="NCBI Taxonomy" id="86028"/>
    <lineage>
        <taxon>Eukaryota</taxon>
        <taxon>Fungi</taxon>
        <taxon>Dikarya</taxon>
        <taxon>Ascomycota</taxon>
        <taxon>Pezizomycotina</taxon>
        <taxon>Leotiomycetes</taxon>
        <taxon>Helotiales</taxon>
        <taxon>Ploettnerulaceae</taxon>
        <taxon>Oculimacula</taxon>
    </lineage>
</organism>
<dbReference type="Pfam" id="PF00616">
    <property type="entry name" value="RasGAP"/>
    <property type="match status" value="1"/>
</dbReference>
<dbReference type="SUPFAM" id="SSF48350">
    <property type="entry name" value="GTPase activation domain, GAP"/>
    <property type="match status" value="1"/>
</dbReference>
<feature type="region of interest" description="Disordered" evidence="2">
    <location>
        <begin position="1120"/>
        <end position="1367"/>
    </location>
</feature>
<comment type="caution">
    <text evidence="5">The sequence shown here is derived from an EMBL/GenBank/DDBJ whole genome shotgun (WGS) entry which is preliminary data.</text>
</comment>
<evidence type="ECO:0000313" key="5">
    <source>
        <dbReference type="EMBL" id="KAL2071687.1"/>
    </source>
</evidence>
<keyword evidence="1" id="KW-0343">GTPase activation</keyword>
<dbReference type="CDD" id="cd05137">
    <property type="entry name" value="RasGAP_CLA2_BUD2"/>
    <property type="match status" value="1"/>
</dbReference>
<sequence length="1367" mass="150247">MSILPPGMDGPRQHNGLNGKDGALKDWQRNATETLARSLDRPSDSNTTQRVRSAAQQSIRPVTPERNDGGEGAFLSVGSVQTSPRSIPGGERRRQGLVFQDSYSTDSLEVGGGGRSGPPVSFHSRPRNRTINEPPHQRSASNTVSKSRHRIGSVHSTTSSFHDVQPQSDASNSLGYSSSSTRPAQLQKSNSVKGGRRLVKKSSRPTSPLSNMVDVPSVDSLPFPVTTGDANKILILMKTLCGRMRGEVEYQAVENGPWYAGLCYIDDIKGSLMFEGDDRGPFHLAVVSDLRGCRVKPSNSPDKPLRCLKLLNRAAGIEIHLMPKVKAEFDLWLAALLCWQQIRTTTLPASPPRSAATSLAEKGPAISRRGSTTSGTGPKGGNIIKVAKLLLWDKGAPSSPKAIVRRPSTRDLRSSSRSGWRKVSCILQDNGEFKLLTENDSTLLSVIQLSQLSRCAIQRLDRSVLDEEYSIAIFPQYTPGSTELSIFRPVYIALESRLTHEVWFCLLRAFTIPEIYGHLDSSAEDDDDLGMDQSLPSTNDMFRMEKSISLRVVEAKIRRPVPKTEHASLGKSIKAVDDPSFGDYFVEVILDGEVRARTKTRNDTRNPFWREDCEFLDLPVQLPSLSIVLKQLEQPMGLGHGFLSSSNAHVTGPAVDIICGTVEIQLDKLDRGKDNEAWWPILDDQQDPVGEIFLRIRHDELVVLLAKDYQPISELLHNFSSGLTVQIAQIVPTSLRTLAETLMNIFQVSGHSLEWLSALVEDEIDGLGREQPNRRPRWSRRVGSNESYISVSDREQTVRDTSKSLQGEANLLFRGNSLLTQALDFHMRRLGKEYLEDVLSAKITEINALNPDCEVDPSRISNGDDLDKNWKLLTTLTTDIWESIAGSAKRCPPEIRQVLKYVRACTEDRYGDYLRTVEYTSVSGFLFLRFFCPALLNPKLFGLLRDHPQPKAQRTLTLIAKSLQALANLSHFGQKESWMEPMNSFLARHRQGVKDFLDTVCDIPAERNNFPLPASYSTPSTILSRLPPTSREGFPSLPYLIDRSRNFASLVKLWLDATTNYTPPQTFEGELLNFHKLCLDLQRRTDDCVLKAEQADRSADQISLQWDDIIDTLHSTSLQDVTLPHSGHDVDPGFRAGSATRSGTANSSQNHSPKWAEYPTGGTPNTHTHHQSYIPTYTPTHNHTPSQSHNQSHTPSHPRLPPGSAGSEGASKDRKERQHFWDAKFGKDQHHHVPVSANGNGKSHDLNDVSQASPPSRGQSQNGSRSGSGNGSGKPSRNFLSGLRRKGKGETTTAGSGGGSGSGSGSIAMAMGTKPGVGRSSSTPNAHSSGGANGSSNAQLVGSMESTKSSGRPGTAREREWRDGGAI</sequence>
<dbReference type="InterPro" id="IPR000008">
    <property type="entry name" value="C2_dom"/>
</dbReference>
<dbReference type="SUPFAM" id="SSF49562">
    <property type="entry name" value="C2 domain (Calcium/lipid-binding domain, CaLB)"/>
    <property type="match status" value="1"/>
</dbReference>
<evidence type="ECO:0000256" key="2">
    <source>
        <dbReference type="SAM" id="MobiDB-lite"/>
    </source>
</evidence>
<dbReference type="CDD" id="cd00030">
    <property type="entry name" value="C2"/>
    <property type="match status" value="1"/>
</dbReference>
<feature type="compositionally biased region" description="Polar residues" evidence="2">
    <location>
        <begin position="1171"/>
        <end position="1195"/>
    </location>
</feature>
<dbReference type="Gene3D" id="2.60.40.150">
    <property type="entry name" value="C2 domain"/>
    <property type="match status" value="1"/>
</dbReference>
<dbReference type="InterPro" id="IPR039360">
    <property type="entry name" value="Ras_GTPase"/>
</dbReference>
<dbReference type="PROSITE" id="PS50018">
    <property type="entry name" value="RAS_GTPASE_ACTIV_2"/>
    <property type="match status" value="1"/>
</dbReference>
<dbReference type="SMART" id="SM00239">
    <property type="entry name" value="C2"/>
    <property type="match status" value="1"/>
</dbReference>
<feature type="region of interest" description="Disordered" evidence="2">
    <location>
        <begin position="348"/>
        <end position="380"/>
    </location>
</feature>
<keyword evidence="6" id="KW-1185">Reference proteome</keyword>
<feature type="compositionally biased region" description="Low complexity" evidence="2">
    <location>
        <begin position="367"/>
        <end position="376"/>
    </location>
</feature>
<dbReference type="PANTHER" id="PTHR10194">
    <property type="entry name" value="RAS GTPASE-ACTIVATING PROTEINS"/>
    <property type="match status" value="1"/>
</dbReference>